<accession>A0AA35S5X4</accession>
<dbReference type="PROSITE" id="PS50003">
    <property type="entry name" value="PH_DOMAIN"/>
    <property type="match status" value="1"/>
</dbReference>
<feature type="compositionally biased region" description="Low complexity" evidence="1">
    <location>
        <begin position="480"/>
        <end position="490"/>
    </location>
</feature>
<dbReference type="EMBL" id="CASHTH010002050">
    <property type="protein sequence ID" value="CAI8024058.1"/>
    <property type="molecule type" value="Genomic_DNA"/>
</dbReference>
<gene>
    <name evidence="3" type="ORF">GBAR_LOCUS14015</name>
</gene>
<feature type="compositionally biased region" description="Polar residues" evidence="1">
    <location>
        <begin position="348"/>
        <end position="367"/>
    </location>
</feature>
<evidence type="ECO:0000313" key="4">
    <source>
        <dbReference type="Proteomes" id="UP001174909"/>
    </source>
</evidence>
<dbReference type="SMART" id="SM00233">
    <property type="entry name" value="PH"/>
    <property type="match status" value="1"/>
</dbReference>
<feature type="domain" description="PH" evidence="2">
    <location>
        <begin position="15"/>
        <end position="130"/>
    </location>
</feature>
<comment type="caution">
    <text evidence="3">The sequence shown here is derived from an EMBL/GenBank/DDBJ whole genome shotgun (WGS) entry which is preliminary data.</text>
</comment>
<dbReference type="InterPro" id="IPR001849">
    <property type="entry name" value="PH_domain"/>
</dbReference>
<organism evidence="3 4">
    <name type="scientific">Geodia barretti</name>
    <name type="common">Barrett's horny sponge</name>
    <dbReference type="NCBI Taxonomy" id="519541"/>
    <lineage>
        <taxon>Eukaryota</taxon>
        <taxon>Metazoa</taxon>
        <taxon>Porifera</taxon>
        <taxon>Demospongiae</taxon>
        <taxon>Heteroscleromorpha</taxon>
        <taxon>Tetractinellida</taxon>
        <taxon>Astrophorina</taxon>
        <taxon>Geodiidae</taxon>
        <taxon>Geodia</taxon>
    </lineage>
</organism>
<dbReference type="Pfam" id="PF00169">
    <property type="entry name" value="PH"/>
    <property type="match status" value="1"/>
</dbReference>
<feature type="region of interest" description="Disordered" evidence="1">
    <location>
        <begin position="538"/>
        <end position="557"/>
    </location>
</feature>
<dbReference type="SUPFAM" id="SSF50729">
    <property type="entry name" value="PH domain-like"/>
    <property type="match status" value="1"/>
</dbReference>
<evidence type="ECO:0000313" key="3">
    <source>
        <dbReference type="EMBL" id="CAI8024058.1"/>
    </source>
</evidence>
<feature type="compositionally biased region" description="Basic residues" evidence="1">
    <location>
        <begin position="177"/>
        <end position="186"/>
    </location>
</feature>
<proteinExistence type="predicted"/>
<feature type="compositionally biased region" description="Polar residues" evidence="1">
    <location>
        <begin position="538"/>
        <end position="554"/>
    </location>
</feature>
<keyword evidence="4" id="KW-1185">Reference proteome</keyword>
<reference evidence="3" key="1">
    <citation type="submission" date="2023-03" db="EMBL/GenBank/DDBJ databases">
        <authorList>
            <person name="Steffen K."/>
            <person name="Cardenas P."/>
        </authorList>
    </citation>
    <scope>NUCLEOTIDE SEQUENCE</scope>
</reference>
<dbReference type="Gene3D" id="2.30.29.30">
    <property type="entry name" value="Pleckstrin-homology domain (PH domain)/Phosphotyrosine-binding domain (PTB)"/>
    <property type="match status" value="1"/>
</dbReference>
<feature type="region of interest" description="Disordered" evidence="1">
    <location>
        <begin position="160"/>
        <end position="524"/>
    </location>
</feature>
<dbReference type="InterPro" id="IPR011993">
    <property type="entry name" value="PH-like_dom_sf"/>
</dbReference>
<dbReference type="AlphaFoldDB" id="A0AA35S5X4"/>
<sequence length="585" mass="63756">MSKGAGGPAASSFSNPRKTGWLYKRGGSGISSHWKKRWFIADDHYLFYYKTPTDKKPVGILCLQEYGSCQKADVKEWKKSFSFILGRSEGLPENTESGGGGTTAGKDYVLYSDSEGNMNAWIQALQEEMKSSGSYVSGGPVNYGGSSKVKVDQKAIEEVTKAASDGPKLTHLTAQRPRVKGRRPPKRYATYHEEDKDESPPATPTFDRNTPAASPQPSPSASPTSKTKGHRPAVPLMPKQRSITSSPPPTSNESPKVTKILPTPPAKVAKEKEEVQADVVPVPKQRPLPPKRPLKPRSATDAPVTQPRPVPAPRRVVGKEGAIFPAKDLPPDEDKDVDVEQAEKESPVTETPSTQETAQEISTNESPLTAPEDTTKQEEKVNEMVENRIPINVHVMEEKLHTNDTKTTETPPTPQPQEENKTSTDISTGDKEDNRAVSEHNQEKRHVSSADEYEHMKPGVTKDKSQGSKKSPQYEHLDVPCSPSTSTPSPQKQDSKYATPSAATKQKETTYAVPHVTGDTNASVLPATPQISLVASENEENLTTGSGKSSIPQQSEDHLKPVKFEIERDALGVSAKIKNDAATFM</sequence>
<protein>
    <submittedName>
        <fullName evidence="3">Ankyrin repeat, PH and SEC7 domain containing protein secG</fullName>
    </submittedName>
</protein>
<name>A0AA35S5X4_GEOBA</name>
<evidence type="ECO:0000256" key="1">
    <source>
        <dbReference type="SAM" id="MobiDB-lite"/>
    </source>
</evidence>
<dbReference type="Proteomes" id="UP001174909">
    <property type="component" value="Unassembled WGS sequence"/>
</dbReference>
<feature type="compositionally biased region" description="Basic and acidic residues" evidence="1">
    <location>
        <begin position="395"/>
        <end position="407"/>
    </location>
</feature>
<feature type="compositionally biased region" description="Basic and acidic residues" evidence="1">
    <location>
        <begin position="373"/>
        <end position="386"/>
    </location>
</feature>
<evidence type="ECO:0000259" key="2">
    <source>
        <dbReference type="PROSITE" id="PS50003"/>
    </source>
</evidence>
<feature type="compositionally biased region" description="Basic and acidic residues" evidence="1">
    <location>
        <begin position="418"/>
        <end position="478"/>
    </location>
</feature>
<feature type="compositionally biased region" description="Acidic residues" evidence="1">
    <location>
        <begin position="331"/>
        <end position="340"/>
    </location>
</feature>